<reference evidence="1" key="1">
    <citation type="submission" date="2019-08" db="EMBL/GenBank/DDBJ databases">
        <title>The genome of the North American firefly Photinus pyralis.</title>
        <authorList>
            <consortium name="Photinus pyralis genome working group"/>
            <person name="Fallon T.R."/>
            <person name="Sander Lower S.E."/>
            <person name="Weng J.-K."/>
        </authorList>
    </citation>
    <scope>NUCLEOTIDE SEQUENCE</scope>
    <source>
        <strain evidence="1">TRF0915ILg1</strain>
        <tissue evidence="1">Whole body</tissue>
    </source>
</reference>
<protein>
    <submittedName>
        <fullName evidence="1">Uncharacterized protein</fullName>
    </submittedName>
</protein>
<evidence type="ECO:0000313" key="2">
    <source>
        <dbReference type="Proteomes" id="UP000801492"/>
    </source>
</evidence>
<dbReference type="GO" id="GO:0005549">
    <property type="term" value="F:odorant binding"/>
    <property type="evidence" value="ECO:0007669"/>
    <property type="project" value="InterPro"/>
</dbReference>
<gene>
    <name evidence="1" type="ORF">ILUMI_16946</name>
</gene>
<dbReference type="OrthoDB" id="8194670at2759"/>
<dbReference type="EMBL" id="VTPC01069387">
    <property type="protein sequence ID" value="KAF2889227.1"/>
    <property type="molecule type" value="Genomic_DNA"/>
</dbReference>
<dbReference type="AlphaFoldDB" id="A0A8K0G5H3"/>
<keyword evidence="2" id="KW-1185">Reference proteome</keyword>
<dbReference type="InterPro" id="IPR006170">
    <property type="entry name" value="PBP/GOBP"/>
</dbReference>
<dbReference type="Proteomes" id="UP000801492">
    <property type="component" value="Unassembled WGS sequence"/>
</dbReference>
<sequence length="145" mass="16411">MLAEAGTWWISEAFWIFRFTKGEKECIEQLGADEDKIKNLYLRYSAPEDDTQFNNFMECVWKKLEFLTENGDINYEKLKNSTYVLGKIGEDNPEVFSKFGKFAFDAASKCESNHALLKADTAGETAVKVQNCIVGNVINARASLS</sequence>
<dbReference type="Gene3D" id="1.10.238.20">
    <property type="entry name" value="Pheromone/general odorant binding protein domain"/>
    <property type="match status" value="1"/>
</dbReference>
<dbReference type="SUPFAM" id="SSF47565">
    <property type="entry name" value="Insect pheromone/odorant-binding proteins"/>
    <property type="match status" value="1"/>
</dbReference>
<evidence type="ECO:0000313" key="1">
    <source>
        <dbReference type="EMBL" id="KAF2889227.1"/>
    </source>
</evidence>
<comment type="caution">
    <text evidence="1">The sequence shown here is derived from an EMBL/GenBank/DDBJ whole genome shotgun (WGS) entry which is preliminary data.</text>
</comment>
<proteinExistence type="predicted"/>
<dbReference type="Pfam" id="PF01395">
    <property type="entry name" value="PBP_GOBP"/>
    <property type="match status" value="1"/>
</dbReference>
<dbReference type="CDD" id="cd23992">
    <property type="entry name" value="PBP_GOBP"/>
    <property type="match status" value="1"/>
</dbReference>
<accession>A0A8K0G5H3</accession>
<name>A0A8K0G5H3_IGNLU</name>
<dbReference type="InterPro" id="IPR036728">
    <property type="entry name" value="PBP_GOBP_sf"/>
</dbReference>
<organism evidence="1 2">
    <name type="scientific">Ignelater luminosus</name>
    <name type="common">Cucubano</name>
    <name type="synonym">Pyrophorus luminosus</name>
    <dbReference type="NCBI Taxonomy" id="2038154"/>
    <lineage>
        <taxon>Eukaryota</taxon>
        <taxon>Metazoa</taxon>
        <taxon>Ecdysozoa</taxon>
        <taxon>Arthropoda</taxon>
        <taxon>Hexapoda</taxon>
        <taxon>Insecta</taxon>
        <taxon>Pterygota</taxon>
        <taxon>Neoptera</taxon>
        <taxon>Endopterygota</taxon>
        <taxon>Coleoptera</taxon>
        <taxon>Polyphaga</taxon>
        <taxon>Elateriformia</taxon>
        <taxon>Elateroidea</taxon>
        <taxon>Elateridae</taxon>
        <taxon>Agrypninae</taxon>
        <taxon>Pyrophorini</taxon>
        <taxon>Ignelater</taxon>
    </lineage>
</organism>